<accession>A0A4Z0H5E8</accession>
<gene>
    <name evidence="3" type="ORF">E4663_05315</name>
</gene>
<dbReference type="SUPFAM" id="SSF53474">
    <property type="entry name" value="alpha/beta-Hydrolases"/>
    <property type="match status" value="1"/>
</dbReference>
<evidence type="ECO:0000313" key="4">
    <source>
        <dbReference type="Proteomes" id="UP000297982"/>
    </source>
</evidence>
<dbReference type="AlphaFoldDB" id="A0A4Z0H5E8"/>
<dbReference type="STRING" id="192814.GCA_900166575_01464"/>
<dbReference type="InterPro" id="IPR029058">
    <property type="entry name" value="AB_hydrolase_fold"/>
</dbReference>
<dbReference type="Proteomes" id="UP000297982">
    <property type="component" value="Unassembled WGS sequence"/>
</dbReference>
<comment type="caution">
    <text evidence="3">The sequence shown here is derived from an EMBL/GenBank/DDBJ whole genome shotgun (WGS) entry which is preliminary data.</text>
</comment>
<dbReference type="EMBL" id="SRJC01000001">
    <property type="protein sequence ID" value="TGB04415.1"/>
    <property type="molecule type" value="Genomic_DNA"/>
</dbReference>
<protein>
    <submittedName>
        <fullName evidence="3">Alpha/beta hydrolase</fullName>
    </submittedName>
</protein>
<dbReference type="GO" id="GO:0016020">
    <property type="term" value="C:membrane"/>
    <property type="evidence" value="ECO:0007669"/>
    <property type="project" value="TreeGrafter"/>
</dbReference>
<dbReference type="GO" id="GO:0016787">
    <property type="term" value="F:hydrolase activity"/>
    <property type="evidence" value="ECO:0007669"/>
    <property type="project" value="UniProtKB-KW"/>
</dbReference>
<dbReference type="PANTHER" id="PTHR43798:SF31">
    <property type="entry name" value="AB HYDROLASE SUPERFAMILY PROTEIN YCLE"/>
    <property type="match status" value="1"/>
</dbReference>
<dbReference type="InterPro" id="IPR000073">
    <property type="entry name" value="AB_hydrolase_1"/>
</dbReference>
<keyword evidence="1 3" id="KW-0378">Hydrolase</keyword>
<feature type="domain" description="AB hydrolase-1" evidence="2">
    <location>
        <begin position="42"/>
        <end position="265"/>
    </location>
</feature>
<evidence type="ECO:0000259" key="2">
    <source>
        <dbReference type="Pfam" id="PF00561"/>
    </source>
</evidence>
<reference evidence="3 4" key="1">
    <citation type="journal article" date="2003" name="Int. J. Syst. Evol. Microbiol.">
        <title>Halobacillus salinus sp. nov., isolated from a salt lake on the coast of the East Sea in Korea.</title>
        <authorList>
            <person name="Yoon J.H."/>
            <person name="Kang K.H."/>
            <person name="Park Y.H."/>
        </authorList>
    </citation>
    <scope>NUCLEOTIDE SEQUENCE [LARGE SCALE GENOMIC DNA]</scope>
    <source>
        <strain evidence="3 4">HSL-3</strain>
    </source>
</reference>
<evidence type="ECO:0000313" key="3">
    <source>
        <dbReference type="EMBL" id="TGB04415.1"/>
    </source>
</evidence>
<evidence type="ECO:0000256" key="1">
    <source>
        <dbReference type="ARBA" id="ARBA00022801"/>
    </source>
</evidence>
<dbReference type="Gene3D" id="3.40.50.1820">
    <property type="entry name" value="alpha/beta hydrolase"/>
    <property type="match status" value="1"/>
</dbReference>
<organism evidence="3 4">
    <name type="scientific">Halobacillus salinus</name>
    <dbReference type="NCBI Taxonomy" id="192814"/>
    <lineage>
        <taxon>Bacteria</taxon>
        <taxon>Bacillati</taxon>
        <taxon>Bacillota</taxon>
        <taxon>Bacilli</taxon>
        <taxon>Bacillales</taxon>
        <taxon>Bacillaceae</taxon>
        <taxon>Halobacillus</taxon>
    </lineage>
</organism>
<dbReference type="InterPro" id="IPR050266">
    <property type="entry name" value="AB_hydrolase_sf"/>
</dbReference>
<dbReference type="Pfam" id="PF00561">
    <property type="entry name" value="Abhydrolase_1"/>
    <property type="match status" value="1"/>
</dbReference>
<sequence>MDWKKKIVQTHRGVFELFEKGEGPPLVVTHLYSEFNETGDYFANSMVGNYKVILLNLRQCGESERVQEPYQLSLLETIFDVEAVREELGYKQWGFAGHSTGAMLGVVYGVHFSDRIRELILVSGAAREYMSDTDACIYHPNHPSFHTMQAYLETLKRKDLTHKERMSIKQARTKLSLYRPERYDEYFDQKIEKQVSAGRLSYFSRELHIFDVTRKLEQVACRTLVIGGRHDVQCPPLFSIEMAQSIPAAELELFEESNHYPFIEEKEKFQKVLARWRGVPLHNQ</sequence>
<proteinExistence type="predicted"/>
<dbReference type="PRINTS" id="PR00111">
    <property type="entry name" value="ABHYDROLASE"/>
</dbReference>
<dbReference type="PANTHER" id="PTHR43798">
    <property type="entry name" value="MONOACYLGLYCEROL LIPASE"/>
    <property type="match status" value="1"/>
</dbReference>
<dbReference type="RefSeq" id="WP_135326877.1">
    <property type="nucleotide sequence ID" value="NZ_SRJC01000001.1"/>
</dbReference>
<name>A0A4Z0H5E8_9BACI</name>
<keyword evidence="4" id="KW-1185">Reference proteome</keyword>